<evidence type="ECO:0000256" key="1">
    <source>
        <dbReference type="ARBA" id="ARBA00008791"/>
    </source>
</evidence>
<dbReference type="InterPro" id="IPR006016">
    <property type="entry name" value="UspA"/>
</dbReference>
<protein>
    <submittedName>
        <fullName evidence="3">Universal stress protein</fullName>
    </submittedName>
</protein>
<dbReference type="InterPro" id="IPR014729">
    <property type="entry name" value="Rossmann-like_a/b/a_fold"/>
</dbReference>
<dbReference type="Pfam" id="PF00582">
    <property type="entry name" value="Usp"/>
    <property type="match status" value="2"/>
</dbReference>
<dbReference type="SUPFAM" id="SSF52402">
    <property type="entry name" value="Adenine nucleotide alpha hydrolases-like"/>
    <property type="match status" value="2"/>
</dbReference>
<comment type="caution">
    <text evidence="3">The sequence shown here is derived from an EMBL/GenBank/DDBJ whole genome shotgun (WGS) entry which is preliminary data.</text>
</comment>
<dbReference type="RefSeq" id="WP_125016664.1">
    <property type="nucleotide sequence ID" value="NZ_RQVQ01000002.1"/>
</dbReference>
<dbReference type="PANTHER" id="PTHR46268">
    <property type="entry name" value="STRESS RESPONSE PROTEIN NHAX"/>
    <property type="match status" value="1"/>
</dbReference>
<reference evidence="3 4" key="1">
    <citation type="submission" date="2018-11" db="EMBL/GenBank/DDBJ databases">
        <title>Flavobacterium sp. nov., YIM 102701-2 draft genome.</title>
        <authorList>
            <person name="Li G."/>
            <person name="Jiang Y."/>
        </authorList>
    </citation>
    <scope>NUCLEOTIDE SEQUENCE [LARGE SCALE GENOMIC DNA]</scope>
    <source>
        <strain evidence="3 4">YIM 102701-2</strain>
    </source>
</reference>
<comment type="similarity">
    <text evidence="1">Belongs to the universal stress protein A family.</text>
</comment>
<dbReference type="OrthoDB" id="9788959at2"/>
<proteinExistence type="inferred from homology"/>
<evidence type="ECO:0000259" key="2">
    <source>
        <dbReference type="Pfam" id="PF00582"/>
    </source>
</evidence>
<accession>A0A3P3WDC7</accession>
<dbReference type="PRINTS" id="PR01438">
    <property type="entry name" value="UNVRSLSTRESS"/>
</dbReference>
<dbReference type="AlphaFoldDB" id="A0A3P3WDC7"/>
<keyword evidence="4" id="KW-1185">Reference proteome</keyword>
<organism evidence="3 4">
    <name type="scientific">Paenimyroides tangerinum</name>
    <dbReference type="NCBI Taxonomy" id="2488728"/>
    <lineage>
        <taxon>Bacteria</taxon>
        <taxon>Pseudomonadati</taxon>
        <taxon>Bacteroidota</taxon>
        <taxon>Flavobacteriia</taxon>
        <taxon>Flavobacteriales</taxon>
        <taxon>Flavobacteriaceae</taxon>
        <taxon>Paenimyroides</taxon>
    </lineage>
</organism>
<gene>
    <name evidence="3" type="ORF">EG240_01415</name>
</gene>
<evidence type="ECO:0000313" key="4">
    <source>
        <dbReference type="Proteomes" id="UP000275719"/>
    </source>
</evidence>
<name>A0A3P3WDC7_9FLAO</name>
<sequence length="274" mass="30388">MKKILVPTDFSDSANNATRAAADIARKTNAELILLHIIELPQEGTDAVQQGFEIPEIMFFKQHAEQKLTEASTAPELHGLTVYAVLKLGRTLHNVTEVAEANDVDLIVMGSHGASGYKEFFIGSNAEKIVRNSQTPVLVVKNDASELKYEKVIFATDFLVENEAALTKAINVLTNFEIKPHFLMVNTVNNFKPTHVAEEIALNFFKENNITNYDFTIYNDLDIEKGIINFAENVNADLIAMGTHGRKGFSKFINGSISEDIVNHSSKSVLTFKI</sequence>
<dbReference type="Gene3D" id="3.40.50.620">
    <property type="entry name" value="HUPs"/>
    <property type="match status" value="2"/>
</dbReference>
<dbReference type="Proteomes" id="UP000275719">
    <property type="component" value="Unassembled WGS sequence"/>
</dbReference>
<evidence type="ECO:0000313" key="3">
    <source>
        <dbReference type="EMBL" id="RRJ93162.1"/>
    </source>
</evidence>
<feature type="domain" description="UspA" evidence="2">
    <location>
        <begin position="1"/>
        <end position="141"/>
    </location>
</feature>
<dbReference type="EMBL" id="RQVQ01000002">
    <property type="protein sequence ID" value="RRJ93162.1"/>
    <property type="molecule type" value="Genomic_DNA"/>
</dbReference>
<dbReference type="InterPro" id="IPR006015">
    <property type="entry name" value="Universal_stress_UspA"/>
</dbReference>
<feature type="domain" description="UspA" evidence="2">
    <location>
        <begin position="224"/>
        <end position="272"/>
    </location>
</feature>
<dbReference type="PANTHER" id="PTHR46268:SF6">
    <property type="entry name" value="UNIVERSAL STRESS PROTEIN UP12"/>
    <property type="match status" value="1"/>
</dbReference>
<dbReference type="CDD" id="cd00293">
    <property type="entry name" value="USP-like"/>
    <property type="match status" value="2"/>
</dbReference>